<keyword evidence="7" id="KW-1185">Reference proteome</keyword>
<reference evidence="6 7" key="1">
    <citation type="journal article" date="2018" name="Int. J. Syst. Evol. Microbiol.">
        <title>Pseudooceanicola lipolyticus sp. nov., a marine alphaproteobacterium, reclassification of Oceanicola flagellatus as Pseudooceanicola flagellatus comb. nov. and emended description of the genus Pseudooceanicola.</title>
        <authorList>
            <person name="Huang M.-M."/>
            <person name="Guo L.-L."/>
            <person name="Wu Y.-H."/>
            <person name="Lai Q.-L."/>
            <person name="Shao Z.-Z."/>
            <person name="Wang C.-S."/>
            <person name="Wu M."/>
            <person name="Xu X.-W."/>
        </authorList>
    </citation>
    <scope>NUCLEOTIDE SEQUENCE [LARGE SCALE GENOMIC DNA]</scope>
    <source>
        <strain evidence="6 7">157</strain>
    </source>
</reference>
<keyword evidence="4" id="KW-0006">Acetoin catabolism</keyword>
<organism evidence="6 7">
    <name type="scientific">Pseudooceanicola lipolyticus</name>
    <dbReference type="NCBI Taxonomy" id="2029104"/>
    <lineage>
        <taxon>Bacteria</taxon>
        <taxon>Pseudomonadati</taxon>
        <taxon>Pseudomonadota</taxon>
        <taxon>Alphaproteobacteria</taxon>
        <taxon>Rhodobacterales</taxon>
        <taxon>Paracoccaceae</taxon>
        <taxon>Pseudooceanicola</taxon>
    </lineage>
</organism>
<dbReference type="PANTHER" id="PTHR10625:SF10">
    <property type="entry name" value="HISTONE DEACETYLASE HDAC1"/>
    <property type="match status" value="1"/>
</dbReference>
<name>A0A2M8IYY3_9RHOB</name>
<dbReference type="SUPFAM" id="SSF52768">
    <property type="entry name" value="Arginase/deacetylase"/>
    <property type="match status" value="1"/>
</dbReference>
<evidence type="ECO:0000313" key="6">
    <source>
        <dbReference type="EMBL" id="PJE35743.1"/>
    </source>
</evidence>
<gene>
    <name evidence="6" type="ORF">CVM52_15600</name>
</gene>
<protein>
    <recommendedName>
        <fullName evidence="3">Acetoin utilization protein AcuC</fullName>
    </recommendedName>
</protein>
<evidence type="ECO:0000256" key="2">
    <source>
        <dbReference type="ARBA" id="ARBA00005947"/>
    </source>
</evidence>
<dbReference type="InterPro" id="IPR003085">
    <property type="entry name" value="AcuC"/>
</dbReference>
<proteinExistence type="inferred from homology"/>
<comment type="similarity">
    <text evidence="2">Belongs to the histone deacetylase family.</text>
</comment>
<dbReference type="PANTHER" id="PTHR10625">
    <property type="entry name" value="HISTONE DEACETYLASE HDAC1-RELATED"/>
    <property type="match status" value="1"/>
</dbReference>
<dbReference type="UniPathway" id="UPA00040"/>
<dbReference type="AlphaFoldDB" id="A0A2M8IYY3"/>
<feature type="domain" description="Histone deacetylase" evidence="5">
    <location>
        <begin position="40"/>
        <end position="325"/>
    </location>
</feature>
<dbReference type="InterPro" id="IPR000286">
    <property type="entry name" value="HDACs"/>
</dbReference>
<dbReference type="InterPro" id="IPR023696">
    <property type="entry name" value="Ureohydrolase_dom_sf"/>
</dbReference>
<dbReference type="Proteomes" id="UP000231553">
    <property type="component" value="Unassembled WGS sequence"/>
</dbReference>
<sequence length="373" mass="40310">MGRDCLNNPDAPMRDLARPAPAPLMLGAEIYRRSTYGSSHPLAIPRVSTVLDLSRALGWLPRAAYRTSPRITPKGLSIFHTAEYVAALQQAEACQSVSAEVRARHNIGTLSNPVYPEMFRRPATSAGGSLLAADLVAAGHRVYHPAGGTHHGFPDRAGGFCFFNDPVLAILTLQRRGLRRIAYVDIDAHHCDGVEAAFAACPEVLVVSTHEERRWPFTGALEAAGCGNLFNLPLPRELNDSEFAAVLDQVILPAVAAHRPEAVVLQCGADAVAEDPLSRLTLSNNAHWSAVAALDALAPRFLVLGGGGYNPWSVGRLWTGVWAVLNGFDIPDRLPGEAEAVLRALSWTRRAGRNPPDHWFTSLRDAPRDGVVR</sequence>
<dbReference type="EMBL" id="PGTB01000074">
    <property type="protein sequence ID" value="PJE35743.1"/>
    <property type="molecule type" value="Genomic_DNA"/>
</dbReference>
<dbReference type="InterPro" id="IPR037138">
    <property type="entry name" value="His_deacetylse_dom_sf"/>
</dbReference>
<dbReference type="GO" id="GO:0040029">
    <property type="term" value="P:epigenetic regulation of gene expression"/>
    <property type="evidence" value="ECO:0007669"/>
    <property type="project" value="TreeGrafter"/>
</dbReference>
<dbReference type="CDD" id="cd09994">
    <property type="entry name" value="HDAC_AcuC_like"/>
    <property type="match status" value="1"/>
</dbReference>
<evidence type="ECO:0000256" key="1">
    <source>
        <dbReference type="ARBA" id="ARBA00005101"/>
    </source>
</evidence>
<dbReference type="GO" id="GO:0045150">
    <property type="term" value="P:acetoin catabolic process"/>
    <property type="evidence" value="ECO:0007669"/>
    <property type="project" value="UniProtKB-UniPathway"/>
</dbReference>
<dbReference type="GO" id="GO:0004407">
    <property type="term" value="F:histone deacetylase activity"/>
    <property type="evidence" value="ECO:0007669"/>
    <property type="project" value="TreeGrafter"/>
</dbReference>
<comment type="pathway">
    <text evidence="1">Ketone degradation; acetoin degradation.</text>
</comment>
<evidence type="ECO:0000259" key="5">
    <source>
        <dbReference type="Pfam" id="PF00850"/>
    </source>
</evidence>
<evidence type="ECO:0000256" key="4">
    <source>
        <dbReference type="ARBA" id="ARBA00022627"/>
    </source>
</evidence>
<feature type="non-terminal residue" evidence="6">
    <location>
        <position position="373"/>
    </location>
</feature>
<evidence type="ECO:0000256" key="3">
    <source>
        <dbReference type="ARBA" id="ARBA00020218"/>
    </source>
</evidence>
<dbReference type="Gene3D" id="3.40.800.20">
    <property type="entry name" value="Histone deacetylase domain"/>
    <property type="match status" value="1"/>
</dbReference>
<dbReference type="PRINTS" id="PR01270">
    <property type="entry name" value="HDASUPER"/>
</dbReference>
<dbReference type="InterPro" id="IPR023801">
    <property type="entry name" value="His_deacetylse_dom"/>
</dbReference>
<dbReference type="OrthoDB" id="9808367at2"/>
<evidence type="ECO:0000313" key="7">
    <source>
        <dbReference type="Proteomes" id="UP000231553"/>
    </source>
</evidence>
<accession>A0A2M8IYY3</accession>
<comment type="caution">
    <text evidence="6">The sequence shown here is derived from an EMBL/GenBank/DDBJ whole genome shotgun (WGS) entry which is preliminary data.</text>
</comment>
<dbReference type="Pfam" id="PF00850">
    <property type="entry name" value="Hist_deacetyl"/>
    <property type="match status" value="1"/>
</dbReference>